<dbReference type="AlphaFoldDB" id="A0A6V8LVW0"/>
<keyword evidence="3 8" id="KW-0479">Metal-binding</keyword>
<evidence type="ECO:0000313" key="11">
    <source>
        <dbReference type="EMBL" id="GFK94731.1"/>
    </source>
</evidence>
<feature type="binding site" evidence="8">
    <location>
        <position position="48"/>
    </location>
    <ligand>
        <name>Mg(2+)</name>
        <dbReference type="ChEBI" id="CHEBI:18420"/>
    </ligand>
</feature>
<keyword evidence="5 8" id="KW-0862">Zinc</keyword>
<keyword evidence="6 8" id="KW-0460">Magnesium</keyword>
<dbReference type="PRINTS" id="PR00113">
    <property type="entry name" value="ALKPHPHTASE"/>
</dbReference>
<dbReference type="GO" id="GO:0046872">
    <property type="term" value="F:metal ion binding"/>
    <property type="evidence" value="ECO:0007669"/>
    <property type="project" value="UniProtKB-KW"/>
</dbReference>
<comment type="similarity">
    <text evidence="1 9">Belongs to the alkaline phosphatase family.</text>
</comment>
<gene>
    <name evidence="11" type="primary">phoA</name>
    <name evidence="11" type="ORF">NNJEOMEG_02578</name>
</gene>
<evidence type="ECO:0000256" key="2">
    <source>
        <dbReference type="ARBA" id="ARBA00022553"/>
    </source>
</evidence>
<dbReference type="Proteomes" id="UP000494245">
    <property type="component" value="Unassembled WGS sequence"/>
</dbReference>
<reference evidence="11 12" key="1">
    <citation type="submission" date="2020-04" db="EMBL/GenBank/DDBJ databases">
        <authorList>
            <consortium name="Desulfovibrio sp. FSS-1 genome sequencing consortium"/>
            <person name="Shimoshige H."/>
            <person name="Kobayashi H."/>
            <person name="Maekawa T."/>
        </authorList>
    </citation>
    <scope>NUCLEOTIDE SEQUENCE [LARGE SCALE GENOMIC DNA]</scope>
    <source>
        <strain evidence="11 12">SIID29052-01</strain>
    </source>
</reference>
<proteinExistence type="inferred from homology"/>
<keyword evidence="4 11" id="KW-0378">Hydrolase</keyword>
<dbReference type="Pfam" id="PF00245">
    <property type="entry name" value="Alk_phosphatase"/>
    <property type="match status" value="1"/>
</dbReference>
<evidence type="ECO:0000256" key="5">
    <source>
        <dbReference type="ARBA" id="ARBA00022833"/>
    </source>
</evidence>
<dbReference type="CDD" id="cd16012">
    <property type="entry name" value="ALP"/>
    <property type="match status" value="1"/>
</dbReference>
<organism evidence="11 12">
    <name type="scientific">Fundidesulfovibrio magnetotacticus</name>
    <dbReference type="NCBI Taxonomy" id="2730080"/>
    <lineage>
        <taxon>Bacteria</taxon>
        <taxon>Pseudomonadati</taxon>
        <taxon>Thermodesulfobacteriota</taxon>
        <taxon>Desulfovibrionia</taxon>
        <taxon>Desulfovibrionales</taxon>
        <taxon>Desulfovibrionaceae</taxon>
        <taxon>Fundidesulfovibrio</taxon>
    </lineage>
</organism>
<feature type="binding site" evidence="8">
    <location>
        <position position="48"/>
    </location>
    <ligand>
        <name>Zn(2+)</name>
        <dbReference type="ChEBI" id="CHEBI:29105"/>
        <label>2</label>
    </ligand>
</feature>
<evidence type="ECO:0000256" key="7">
    <source>
        <dbReference type="PIRSR" id="PIRSR601952-1"/>
    </source>
</evidence>
<keyword evidence="12" id="KW-1185">Reference proteome</keyword>
<dbReference type="GO" id="GO:0004035">
    <property type="term" value="F:alkaline phosphatase activity"/>
    <property type="evidence" value="ECO:0007669"/>
    <property type="project" value="UniProtKB-EC"/>
</dbReference>
<dbReference type="EC" id="3.1.3.1" evidence="11"/>
<feature type="binding site" evidence="8">
    <location>
        <position position="152"/>
    </location>
    <ligand>
        <name>Mg(2+)</name>
        <dbReference type="ChEBI" id="CHEBI:18420"/>
    </ligand>
</feature>
<accession>A0A6V8LVW0</accession>
<feature type="binding site" evidence="8">
    <location>
        <position position="289"/>
    </location>
    <ligand>
        <name>Zn(2+)</name>
        <dbReference type="ChEBI" id="CHEBI:29105"/>
        <label>2</label>
    </ligand>
</feature>
<evidence type="ECO:0000256" key="10">
    <source>
        <dbReference type="SAM" id="SignalP"/>
    </source>
</evidence>
<dbReference type="InterPro" id="IPR017850">
    <property type="entry name" value="Alkaline_phosphatase_core_sf"/>
</dbReference>
<evidence type="ECO:0000256" key="8">
    <source>
        <dbReference type="PIRSR" id="PIRSR601952-2"/>
    </source>
</evidence>
<dbReference type="RefSeq" id="WP_173085086.1">
    <property type="nucleotide sequence ID" value="NZ_BLTE01000011.1"/>
</dbReference>
<comment type="cofactor">
    <cofactor evidence="8">
        <name>Mg(2+)</name>
        <dbReference type="ChEBI" id="CHEBI:18420"/>
    </cofactor>
    <text evidence="8">Binds 1 Mg(2+) ion.</text>
</comment>
<evidence type="ECO:0000313" key="12">
    <source>
        <dbReference type="Proteomes" id="UP000494245"/>
    </source>
</evidence>
<feature type="binding site" evidence="8">
    <location>
        <position position="285"/>
    </location>
    <ligand>
        <name>Zn(2+)</name>
        <dbReference type="ChEBI" id="CHEBI:29105"/>
        <label>2</label>
    </ligand>
</feature>
<dbReference type="PANTHER" id="PTHR11596">
    <property type="entry name" value="ALKALINE PHOSPHATASE"/>
    <property type="match status" value="1"/>
</dbReference>
<reference evidence="11 12" key="2">
    <citation type="submission" date="2020-05" db="EMBL/GenBank/DDBJ databases">
        <title>Draft genome sequence of Desulfovibrio sp. strainFSS-1.</title>
        <authorList>
            <person name="Shimoshige H."/>
            <person name="Kobayashi H."/>
            <person name="Maekawa T."/>
        </authorList>
    </citation>
    <scope>NUCLEOTIDE SEQUENCE [LARGE SCALE GENOMIC DNA]</scope>
    <source>
        <strain evidence="11 12">SIID29052-01</strain>
    </source>
</reference>
<feature type="binding site" evidence="8">
    <location>
        <position position="482"/>
    </location>
    <ligand>
        <name>Zn(2+)</name>
        <dbReference type="ChEBI" id="CHEBI:29105"/>
        <label>2</label>
    </ligand>
</feature>
<dbReference type="InterPro" id="IPR018299">
    <property type="entry name" value="Alkaline_phosphatase_AS"/>
</dbReference>
<keyword evidence="2" id="KW-0597">Phosphoprotein</keyword>
<evidence type="ECO:0000256" key="9">
    <source>
        <dbReference type="RuleBase" id="RU003946"/>
    </source>
</evidence>
<name>A0A6V8LVW0_9BACT</name>
<dbReference type="Gene3D" id="3.40.720.10">
    <property type="entry name" value="Alkaline Phosphatase, subunit A"/>
    <property type="match status" value="1"/>
</dbReference>
<evidence type="ECO:0000256" key="6">
    <source>
        <dbReference type="ARBA" id="ARBA00022842"/>
    </source>
</evidence>
<feature type="binding site" evidence="8">
    <location>
        <position position="150"/>
    </location>
    <ligand>
        <name>Mg(2+)</name>
        <dbReference type="ChEBI" id="CHEBI:18420"/>
    </ligand>
</feature>
<evidence type="ECO:0000256" key="1">
    <source>
        <dbReference type="ARBA" id="ARBA00005984"/>
    </source>
</evidence>
<feature type="binding site" evidence="8">
    <location>
        <position position="329"/>
    </location>
    <ligand>
        <name>Zn(2+)</name>
        <dbReference type="ChEBI" id="CHEBI:29105"/>
        <label>2</label>
    </ligand>
</feature>
<sequence>MIRARSVVRRATLLLWLLLALAFAAQARAAQEPSSAKPAKYVFLFIGDGLAQAQRTAAEYYLAAAQGMERPGLVKLVMNGFPVHGATTTHSLNSVITDSGAAGTALASGVKSYNGAIGVDGERKPVKTLAEMARDKGMKVGVVSSVSLDHATPACFYAHRPSRNDYYEIGLAAPASGFNYFAGGGFKDPEGKKSKAEGPKVNIFEEFKAKGYTVANTLDGLKALAKGQDKVVALNPVLDADKALPYAMDADPAREFSLAQFTAKGIELLDNPNGFFLMVEGGKVDWACHANDAVASIQDTLALDQAVAAAVEFAARHPEETLIVVTGDHECGGMALGFAGTKYGNYYQYLKHQKLSFQAFDERLRQFRKDHPGDKATLEAAAPLIREGFGLVVPSAADIEAMKASPVPDENNTSPADSYGMYLKPFEVALVQDAFRRSMAGETVKSKDPAEYLRYGDYEPLTVTLTRILDSKAGLAWTTYSHTGMPVMTSARGAGERLFEGYYDNTELARRLMKVIDPAVQLATN</sequence>
<dbReference type="SMART" id="SM00098">
    <property type="entry name" value="alkPPc"/>
    <property type="match status" value="1"/>
</dbReference>
<comment type="cofactor">
    <cofactor evidence="8">
        <name>Zn(2+)</name>
        <dbReference type="ChEBI" id="CHEBI:29105"/>
    </cofactor>
    <text evidence="8">Binds 2 Zn(2+) ions.</text>
</comment>
<evidence type="ECO:0000256" key="4">
    <source>
        <dbReference type="ARBA" id="ARBA00022801"/>
    </source>
</evidence>
<dbReference type="PANTHER" id="PTHR11596:SF5">
    <property type="entry name" value="ALKALINE PHOSPHATASE"/>
    <property type="match status" value="1"/>
</dbReference>
<comment type="caution">
    <text evidence="11">The sequence shown here is derived from an EMBL/GenBank/DDBJ whole genome shotgun (WGS) entry which is preliminary data.</text>
</comment>
<dbReference type="EMBL" id="BLTE01000011">
    <property type="protein sequence ID" value="GFK94731.1"/>
    <property type="molecule type" value="Genomic_DNA"/>
</dbReference>
<feature type="binding site" evidence="8">
    <location>
        <position position="328"/>
    </location>
    <ligand>
        <name>Zn(2+)</name>
        <dbReference type="ChEBI" id="CHEBI:29105"/>
        <label>2</label>
    </ligand>
</feature>
<dbReference type="SUPFAM" id="SSF53649">
    <property type="entry name" value="Alkaline phosphatase-like"/>
    <property type="match status" value="1"/>
</dbReference>
<dbReference type="InterPro" id="IPR001952">
    <property type="entry name" value="Alkaline_phosphatase"/>
</dbReference>
<evidence type="ECO:0000256" key="3">
    <source>
        <dbReference type="ARBA" id="ARBA00022723"/>
    </source>
</evidence>
<feature type="signal peptide" evidence="10">
    <location>
        <begin position="1"/>
        <end position="29"/>
    </location>
</feature>
<feature type="binding site" evidence="8">
    <location>
        <position position="280"/>
    </location>
    <ligand>
        <name>Mg(2+)</name>
        <dbReference type="ChEBI" id="CHEBI:18420"/>
    </ligand>
</feature>
<protein>
    <submittedName>
        <fullName evidence="11">Alkaline phosphatase H</fullName>
        <ecNumber evidence="11">3.1.3.1</ecNumber>
    </submittedName>
</protein>
<feature type="active site" description="Phosphoserine intermediate" evidence="7">
    <location>
        <position position="99"/>
    </location>
</feature>
<feature type="chain" id="PRO_5028801841" evidence="10">
    <location>
        <begin position="30"/>
        <end position="525"/>
    </location>
</feature>
<keyword evidence="10" id="KW-0732">Signal</keyword>
<dbReference type="PROSITE" id="PS00123">
    <property type="entry name" value="ALKALINE_PHOSPHATASE"/>
    <property type="match status" value="1"/>
</dbReference>